<name>A0ABP1QMN5_9HEXA</name>
<dbReference type="InterPro" id="IPR008271">
    <property type="entry name" value="Ser/Thr_kinase_AS"/>
</dbReference>
<evidence type="ECO:0000259" key="12">
    <source>
        <dbReference type="PROSITE" id="PS50011"/>
    </source>
</evidence>
<dbReference type="InterPro" id="IPR011009">
    <property type="entry name" value="Kinase-like_dom_sf"/>
</dbReference>
<dbReference type="InterPro" id="IPR017441">
    <property type="entry name" value="Protein_kinase_ATP_BS"/>
</dbReference>
<dbReference type="Pfam" id="PF00069">
    <property type="entry name" value="Pkinase"/>
    <property type="match status" value="2"/>
</dbReference>
<keyword evidence="5 10" id="KW-0547">Nucleotide-binding</keyword>
<dbReference type="PROSITE" id="PS00107">
    <property type="entry name" value="PROTEIN_KINASE_ATP"/>
    <property type="match status" value="1"/>
</dbReference>
<evidence type="ECO:0000256" key="9">
    <source>
        <dbReference type="ARBA" id="ARBA00048679"/>
    </source>
</evidence>
<comment type="caution">
    <text evidence="13">The sequence shown here is derived from an EMBL/GenBank/DDBJ whole genome shotgun (WGS) entry which is preliminary data.</text>
</comment>
<keyword evidence="3" id="KW-0723">Serine/threonine-protein kinase</keyword>
<feature type="compositionally biased region" description="Pro residues" evidence="11">
    <location>
        <begin position="66"/>
        <end position="76"/>
    </location>
</feature>
<dbReference type="EMBL" id="CAXLJM020000040">
    <property type="protein sequence ID" value="CAL8108541.1"/>
    <property type="molecule type" value="Genomic_DNA"/>
</dbReference>
<reference evidence="13 14" key="1">
    <citation type="submission" date="2024-08" db="EMBL/GenBank/DDBJ databases">
        <authorList>
            <person name="Cucini C."/>
            <person name="Frati F."/>
        </authorList>
    </citation>
    <scope>NUCLEOTIDE SEQUENCE [LARGE SCALE GENOMIC DNA]</scope>
</reference>
<dbReference type="Gene3D" id="1.10.510.10">
    <property type="entry name" value="Transferase(Phosphotransferase) domain 1"/>
    <property type="match status" value="2"/>
</dbReference>
<feature type="region of interest" description="Disordered" evidence="11">
    <location>
        <begin position="133"/>
        <end position="179"/>
    </location>
</feature>
<feature type="region of interest" description="Disordered" evidence="11">
    <location>
        <begin position="279"/>
        <end position="355"/>
    </location>
</feature>
<dbReference type="SMART" id="SM00133">
    <property type="entry name" value="S_TK_X"/>
    <property type="match status" value="1"/>
</dbReference>
<evidence type="ECO:0000256" key="8">
    <source>
        <dbReference type="ARBA" id="ARBA00047899"/>
    </source>
</evidence>
<dbReference type="SMART" id="SM00220">
    <property type="entry name" value="S_TKc"/>
    <property type="match status" value="1"/>
</dbReference>
<evidence type="ECO:0000256" key="3">
    <source>
        <dbReference type="ARBA" id="ARBA00022527"/>
    </source>
</evidence>
<feature type="compositionally biased region" description="Basic and acidic residues" evidence="11">
    <location>
        <begin position="337"/>
        <end position="355"/>
    </location>
</feature>
<dbReference type="PANTHER" id="PTHR24356:SF418">
    <property type="entry name" value="SERINE_THREONINE-PROTEIN KINASE WARTS"/>
    <property type="match status" value="1"/>
</dbReference>
<feature type="binding site" evidence="10">
    <location>
        <position position="466"/>
    </location>
    <ligand>
        <name>ATP</name>
        <dbReference type="ChEBI" id="CHEBI:30616"/>
    </ligand>
</feature>
<feature type="compositionally biased region" description="Basic and acidic residues" evidence="11">
    <location>
        <begin position="225"/>
        <end position="235"/>
    </location>
</feature>
<feature type="region of interest" description="Disordered" evidence="11">
    <location>
        <begin position="52"/>
        <end position="117"/>
    </location>
</feature>
<evidence type="ECO:0000256" key="4">
    <source>
        <dbReference type="ARBA" id="ARBA00022679"/>
    </source>
</evidence>
<dbReference type="SUPFAM" id="SSF56112">
    <property type="entry name" value="Protein kinase-like (PK-like)"/>
    <property type="match status" value="1"/>
</dbReference>
<feature type="compositionally biased region" description="Low complexity" evidence="11">
    <location>
        <begin position="99"/>
        <end position="117"/>
    </location>
</feature>
<dbReference type="PROSITE" id="PS00108">
    <property type="entry name" value="PROTEIN_KINASE_ST"/>
    <property type="match status" value="1"/>
</dbReference>
<feature type="compositionally biased region" description="Polar residues" evidence="11">
    <location>
        <begin position="236"/>
        <end position="249"/>
    </location>
</feature>
<feature type="region of interest" description="Disordered" evidence="11">
    <location>
        <begin position="222"/>
        <end position="249"/>
    </location>
</feature>
<evidence type="ECO:0000256" key="5">
    <source>
        <dbReference type="ARBA" id="ARBA00022741"/>
    </source>
</evidence>
<feature type="compositionally biased region" description="Low complexity" evidence="11">
    <location>
        <begin position="52"/>
        <end position="65"/>
    </location>
</feature>
<feature type="compositionally biased region" description="Low complexity" evidence="11">
    <location>
        <begin position="326"/>
        <end position="336"/>
    </location>
</feature>
<keyword evidence="4" id="KW-0808">Transferase</keyword>
<evidence type="ECO:0000256" key="10">
    <source>
        <dbReference type="PROSITE-ProRule" id="PRU10141"/>
    </source>
</evidence>
<dbReference type="EC" id="2.7.11.1" evidence="2"/>
<feature type="compositionally biased region" description="Pro residues" evidence="11">
    <location>
        <begin position="308"/>
        <end position="321"/>
    </location>
</feature>
<dbReference type="CDD" id="cd21778">
    <property type="entry name" value="MobB_LATS1"/>
    <property type="match status" value="1"/>
</dbReference>
<keyword evidence="14" id="KW-1185">Reference proteome</keyword>
<dbReference type="InterPro" id="IPR050236">
    <property type="entry name" value="Ser_Thr_kinase_AGC"/>
</dbReference>
<dbReference type="InterPro" id="IPR000719">
    <property type="entry name" value="Prot_kinase_dom"/>
</dbReference>
<comment type="similarity">
    <text evidence="1">Belongs to the protein kinase superfamily. AGC Ser/Thr protein kinase family.</text>
</comment>
<feature type="region of interest" description="Disordered" evidence="11">
    <location>
        <begin position="897"/>
        <end position="923"/>
    </location>
</feature>
<evidence type="ECO:0000256" key="7">
    <source>
        <dbReference type="ARBA" id="ARBA00022840"/>
    </source>
</evidence>
<dbReference type="PANTHER" id="PTHR24356">
    <property type="entry name" value="SERINE/THREONINE-PROTEIN KINASE"/>
    <property type="match status" value="1"/>
</dbReference>
<protein>
    <recommendedName>
        <fullName evidence="2">non-specific serine/threonine protein kinase</fullName>
        <ecNumber evidence="2">2.7.11.1</ecNumber>
    </recommendedName>
</protein>
<keyword evidence="6" id="KW-0418">Kinase</keyword>
<dbReference type="PROSITE" id="PS50011">
    <property type="entry name" value="PROTEIN_KINASE_DOM"/>
    <property type="match status" value="1"/>
</dbReference>
<dbReference type="InterPro" id="IPR049761">
    <property type="entry name" value="LATS1-like_MobB"/>
</dbReference>
<evidence type="ECO:0000313" key="13">
    <source>
        <dbReference type="EMBL" id="CAL8108541.1"/>
    </source>
</evidence>
<evidence type="ECO:0000313" key="14">
    <source>
        <dbReference type="Proteomes" id="UP001642540"/>
    </source>
</evidence>
<feature type="compositionally biased region" description="Polar residues" evidence="11">
    <location>
        <begin position="279"/>
        <end position="290"/>
    </location>
</feature>
<accession>A0ABP1QMN5</accession>
<dbReference type="CDD" id="cd05598">
    <property type="entry name" value="STKc_LATS"/>
    <property type="match status" value="1"/>
</dbReference>
<comment type="catalytic activity">
    <reaction evidence="8">
        <text>L-threonyl-[protein] + ATP = O-phospho-L-threonyl-[protein] + ADP + H(+)</text>
        <dbReference type="Rhea" id="RHEA:46608"/>
        <dbReference type="Rhea" id="RHEA-COMP:11060"/>
        <dbReference type="Rhea" id="RHEA-COMP:11605"/>
        <dbReference type="ChEBI" id="CHEBI:15378"/>
        <dbReference type="ChEBI" id="CHEBI:30013"/>
        <dbReference type="ChEBI" id="CHEBI:30616"/>
        <dbReference type="ChEBI" id="CHEBI:61977"/>
        <dbReference type="ChEBI" id="CHEBI:456216"/>
        <dbReference type="EC" id="2.7.11.1"/>
    </reaction>
</comment>
<proteinExistence type="inferred from homology"/>
<evidence type="ECO:0000256" key="6">
    <source>
        <dbReference type="ARBA" id="ARBA00022777"/>
    </source>
</evidence>
<feature type="domain" description="Protein kinase" evidence="12">
    <location>
        <begin position="437"/>
        <end position="751"/>
    </location>
</feature>
<dbReference type="Proteomes" id="UP001642540">
    <property type="component" value="Unassembled WGS sequence"/>
</dbReference>
<keyword evidence="7 10" id="KW-0067">ATP-binding</keyword>
<evidence type="ECO:0000256" key="11">
    <source>
        <dbReference type="SAM" id="MobiDB-lite"/>
    </source>
</evidence>
<feature type="compositionally biased region" description="Low complexity" evidence="11">
    <location>
        <begin position="897"/>
        <end position="915"/>
    </location>
</feature>
<evidence type="ECO:0000256" key="1">
    <source>
        <dbReference type="ARBA" id="ARBA00009903"/>
    </source>
</evidence>
<dbReference type="InterPro" id="IPR000961">
    <property type="entry name" value="AGC-kinase_C"/>
</dbReference>
<dbReference type="Gene3D" id="3.30.200.20">
    <property type="entry name" value="Phosphorylase Kinase, domain 1"/>
    <property type="match status" value="1"/>
</dbReference>
<sequence>MNNCANCNNSSANNCNNNNNNVRSSYHQKALQQIRNSLQPFATVFSGSSASSTQYAPSASSTSSSPLPPNQPPPPYVYYHVLQNGSNGAQPCESPPPAASDRSSSQQQQQQQQQAAAAAYYYQTNGYFSPLSNASSNDTSSTSSEYYYKTSSSGTITPTTNTSSQSPNTKLLSSQLPPPPVSRPGAIEYRAQQYPFVPSQVPINVQQLLRRMDLNERNVVPRTTSPREHNYDRNIRTTPPIINSNSPTNQLQYKVTPASNKPTLIIKSTIVPKPVLQTATNVDSSNNKPYHTTPPPPYENEHKHKLPAPLPSSPPPPPLPPKPKKQTNNQNITNEIIHTHESPIPERKKLSKEKEEERFESKVRVYSPAAFKFFMEQHVENVIKSHQERLHRRLQLESEMAKIGLSEEAQTQMRRMLSQKESNYIRLKRAKMDKSMFKVIRTIGVGAFGEVALVRKIDTQLLYAMKTLRKSDVLRRNQVAHVKAERDILAEADNEWVVKLYYSFQDKDHLYFVMDYIPGGDLMSLLIKKGIFEEPLAQFYIAELTCAIESVHKMGFIHRDIKPDNILIDRDGHIKLTDFGLCTGFRWTHNSKYYQENTCVHCAENICNEHGPNKQIVSNGPKVLERRRMMMMRNGNKDAHNLRCLAHSLVGTPNYIAPEVLLRTGYTQLCDWWSVGVILYEMLVGQPPFLAPTPAETQYKVISWEKTLRIPSNTNPPVSREARDLILKLCTDHSRRLGKNGAQQIKNHSFLYPIFHPNAPARECTTTAPPPDYSDALSTTSCSTNASTYSSVYSSCSSSSTSSCSSSSSSPPINLRRTIAPYIPKIAHPTDTSNFDPCEEEASDHRLNFEDDMYNNDNQFHGFFEFTFRRFFDDAYHLEDLGGFAAAAAAAAAANNAEQKNNAENDTNTNNPFNDRGSGPVYV</sequence>
<gene>
    <name evidence="13" type="ORF">ODALV1_LOCUS13015</name>
</gene>
<comment type="catalytic activity">
    <reaction evidence="9">
        <text>L-seryl-[protein] + ATP = O-phospho-L-seryl-[protein] + ADP + H(+)</text>
        <dbReference type="Rhea" id="RHEA:17989"/>
        <dbReference type="Rhea" id="RHEA-COMP:9863"/>
        <dbReference type="Rhea" id="RHEA-COMP:11604"/>
        <dbReference type="ChEBI" id="CHEBI:15378"/>
        <dbReference type="ChEBI" id="CHEBI:29999"/>
        <dbReference type="ChEBI" id="CHEBI:30616"/>
        <dbReference type="ChEBI" id="CHEBI:83421"/>
        <dbReference type="ChEBI" id="CHEBI:456216"/>
        <dbReference type="EC" id="2.7.11.1"/>
    </reaction>
</comment>
<evidence type="ECO:0000256" key="2">
    <source>
        <dbReference type="ARBA" id="ARBA00012513"/>
    </source>
</evidence>
<feature type="compositionally biased region" description="Low complexity" evidence="11">
    <location>
        <begin position="133"/>
        <end position="175"/>
    </location>
</feature>
<organism evidence="13 14">
    <name type="scientific">Orchesella dallaii</name>
    <dbReference type="NCBI Taxonomy" id="48710"/>
    <lineage>
        <taxon>Eukaryota</taxon>
        <taxon>Metazoa</taxon>
        <taxon>Ecdysozoa</taxon>
        <taxon>Arthropoda</taxon>
        <taxon>Hexapoda</taxon>
        <taxon>Collembola</taxon>
        <taxon>Entomobryomorpha</taxon>
        <taxon>Entomobryoidea</taxon>
        <taxon>Orchesellidae</taxon>
        <taxon>Orchesellinae</taxon>
        <taxon>Orchesella</taxon>
    </lineage>
</organism>